<keyword evidence="4" id="KW-1185">Reference proteome</keyword>
<dbReference type="InterPro" id="IPR044730">
    <property type="entry name" value="RNase_H-like_dom_plant"/>
</dbReference>
<keyword evidence="3" id="KW-0695">RNA-directed DNA polymerase</keyword>
<dbReference type="GO" id="GO:0003676">
    <property type="term" value="F:nucleic acid binding"/>
    <property type="evidence" value="ECO:0007669"/>
    <property type="project" value="InterPro"/>
</dbReference>
<dbReference type="Proteomes" id="UP001140206">
    <property type="component" value="Chromosome 1"/>
</dbReference>
<dbReference type="GO" id="GO:0003964">
    <property type="term" value="F:RNA-directed DNA polymerase activity"/>
    <property type="evidence" value="ECO:0007669"/>
    <property type="project" value="UniProtKB-KW"/>
</dbReference>
<dbReference type="EMBL" id="JAMFTS010000001">
    <property type="protein sequence ID" value="KAJ4818590.1"/>
    <property type="molecule type" value="Genomic_DNA"/>
</dbReference>
<sequence>MQRVITDLFAAKAASPNDVYLGTNIVANRPGDFGPLLDKIDNKLQPWKGQFLSQAGKATLIKYVIEPLLLYTMSTMALPTTIVRIIEGKLRAFFWDRGSTSRLPLVAWKTITTPKEQGGLGLKDLTTFNLSLHMKALWAIISKSSAIWVSLVKAKYLSRATIWESKRTRKCTALWRALLGVRQVLQNNVQWQIGNGDTCSALGEPWHDMWAHYQPQNAYQRRLTVADLINRSDGSWNTTKFIELMGFHGALYLAITYPHTPLRNNYPDRLIFTTNTNGQFTLKGAYRLLSGMNAQLSPQSAQMKTLLKKIWYSEGLQPKVRLFLWKVLKCALPLDQLFVYRFGKQPQGCSLCGAQQEDVTHTLFKCDYARQVWLSSSLGLRSDALPNEVSAIFTHLFSHFDAHQLKLFSAIIWNLWKQRCKMVFEGKKLCPASVNHVANSTVRMLEQALMVHSGQLSLPVPQQPCSDSEIYCHIDGSWVDKGFGGSGGAYVLTDSEGCLMEYGCFSGNSHSPIHSEILAFKAAVAKVRSKGIGSCSFLTDCADLCLILKGLASVDSVDWRCYHDLLDLKCLFNHSGFTCNFVGRDSNCLADSIAKYARFREVSTVGFTFPIFPNL</sequence>
<evidence type="ECO:0000313" key="4">
    <source>
        <dbReference type="Proteomes" id="UP001140206"/>
    </source>
</evidence>
<dbReference type="InterPro" id="IPR036397">
    <property type="entry name" value="RNaseH_sf"/>
</dbReference>
<dbReference type="CDD" id="cd06222">
    <property type="entry name" value="RNase_H_like"/>
    <property type="match status" value="1"/>
</dbReference>
<dbReference type="PANTHER" id="PTHR33116:SF86">
    <property type="entry name" value="REVERSE TRANSCRIPTASE DOMAIN-CONTAINING PROTEIN"/>
    <property type="match status" value="1"/>
</dbReference>
<dbReference type="InterPro" id="IPR026960">
    <property type="entry name" value="RVT-Znf"/>
</dbReference>
<evidence type="ECO:0000313" key="3">
    <source>
        <dbReference type="EMBL" id="KAJ4818590.1"/>
    </source>
</evidence>
<evidence type="ECO:0000259" key="1">
    <source>
        <dbReference type="Pfam" id="PF13456"/>
    </source>
</evidence>
<feature type="domain" description="RNase H type-1" evidence="1">
    <location>
        <begin position="475"/>
        <end position="597"/>
    </location>
</feature>
<protein>
    <submittedName>
        <fullName evidence="3">RNA-directed DNA polymerase (Reverse transcriptase)-related family protein</fullName>
    </submittedName>
</protein>
<dbReference type="Pfam" id="PF13456">
    <property type="entry name" value="RVT_3"/>
    <property type="match status" value="1"/>
</dbReference>
<dbReference type="GO" id="GO:0004523">
    <property type="term" value="F:RNA-DNA hybrid ribonuclease activity"/>
    <property type="evidence" value="ECO:0007669"/>
    <property type="project" value="InterPro"/>
</dbReference>
<evidence type="ECO:0000259" key="2">
    <source>
        <dbReference type="Pfam" id="PF13966"/>
    </source>
</evidence>
<reference evidence="3" key="1">
    <citation type="submission" date="2022-08" db="EMBL/GenBank/DDBJ databases">
        <authorList>
            <person name="Marques A."/>
        </authorList>
    </citation>
    <scope>NUCLEOTIDE SEQUENCE</scope>
    <source>
        <strain evidence="3">RhyPub2mFocal</strain>
        <tissue evidence="3">Leaves</tissue>
    </source>
</reference>
<gene>
    <name evidence="3" type="ORF">LUZ62_031156</name>
</gene>
<proteinExistence type="predicted"/>
<organism evidence="3 4">
    <name type="scientific">Rhynchospora pubera</name>
    <dbReference type="NCBI Taxonomy" id="906938"/>
    <lineage>
        <taxon>Eukaryota</taxon>
        <taxon>Viridiplantae</taxon>
        <taxon>Streptophyta</taxon>
        <taxon>Embryophyta</taxon>
        <taxon>Tracheophyta</taxon>
        <taxon>Spermatophyta</taxon>
        <taxon>Magnoliopsida</taxon>
        <taxon>Liliopsida</taxon>
        <taxon>Poales</taxon>
        <taxon>Cyperaceae</taxon>
        <taxon>Cyperoideae</taxon>
        <taxon>Rhynchosporeae</taxon>
        <taxon>Rhynchospora</taxon>
    </lineage>
</organism>
<accession>A0AAV8HPQ1</accession>
<name>A0AAV8HPQ1_9POAL</name>
<keyword evidence="3" id="KW-0808">Transferase</keyword>
<dbReference type="InterPro" id="IPR002156">
    <property type="entry name" value="RNaseH_domain"/>
</dbReference>
<comment type="caution">
    <text evidence="3">The sequence shown here is derived from an EMBL/GenBank/DDBJ whole genome shotgun (WGS) entry which is preliminary data.</text>
</comment>
<keyword evidence="3" id="KW-0548">Nucleotidyltransferase</keyword>
<feature type="domain" description="Reverse transcriptase zinc-binding" evidence="2">
    <location>
        <begin position="280"/>
        <end position="373"/>
    </location>
</feature>
<dbReference type="Pfam" id="PF13966">
    <property type="entry name" value="zf-RVT"/>
    <property type="match status" value="1"/>
</dbReference>
<dbReference type="Gene3D" id="3.30.420.10">
    <property type="entry name" value="Ribonuclease H-like superfamily/Ribonuclease H"/>
    <property type="match status" value="1"/>
</dbReference>
<dbReference type="AlphaFoldDB" id="A0AAV8HPQ1"/>
<dbReference type="PANTHER" id="PTHR33116">
    <property type="entry name" value="REVERSE TRANSCRIPTASE ZINC-BINDING DOMAIN-CONTAINING PROTEIN-RELATED-RELATED"/>
    <property type="match status" value="1"/>
</dbReference>